<dbReference type="GO" id="GO:0004175">
    <property type="term" value="F:endopeptidase activity"/>
    <property type="evidence" value="ECO:0007669"/>
    <property type="project" value="UniProtKB-ARBA"/>
</dbReference>
<keyword evidence="3" id="KW-0378">Hydrolase</keyword>
<keyword evidence="1" id="KW-0812">Transmembrane</keyword>
<feature type="transmembrane region" description="Helical" evidence="1">
    <location>
        <begin position="168"/>
        <end position="186"/>
    </location>
</feature>
<accession>A0A1M6JG69</accession>
<proteinExistence type="predicted"/>
<dbReference type="InterPro" id="IPR003675">
    <property type="entry name" value="Rce1/LyrA-like_dom"/>
</dbReference>
<gene>
    <name evidence="3" type="ORF">SAMN05444280_12010</name>
</gene>
<dbReference type="PANTHER" id="PTHR36435:SF1">
    <property type="entry name" value="CAAX AMINO TERMINAL PROTEASE FAMILY PROTEIN"/>
    <property type="match status" value="1"/>
</dbReference>
<keyword evidence="4" id="KW-1185">Reference proteome</keyword>
<keyword evidence="1" id="KW-1133">Transmembrane helix</keyword>
<dbReference type="OrthoDB" id="158986at2"/>
<keyword evidence="3" id="KW-0645">Protease</keyword>
<feature type="transmembrane region" description="Helical" evidence="1">
    <location>
        <begin position="92"/>
        <end position="115"/>
    </location>
</feature>
<evidence type="ECO:0000313" key="4">
    <source>
        <dbReference type="Proteomes" id="UP000184050"/>
    </source>
</evidence>
<feature type="domain" description="CAAX prenyl protease 2/Lysostaphin resistance protein A-like" evidence="2">
    <location>
        <begin position="137"/>
        <end position="225"/>
    </location>
</feature>
<dbReference type="Pfam" id="PF02517">
    <property type="entry name" value="Rce1-like"/>
    <property type="match status" value="1"/>
</dbReference>
<dbReference type="Proteomes" id="UP000184050">
    <property type="component" value="Unassembled WGS sequence"/>
</dbReference>
<reference evidence="3 4" key="1">
    <citation type="submission" date="2016-11" db="EMBL/GenBank/DDBJ databases">
        <authorList>
            <person name="Jaros S."/>
            <person name="Januszkiewicz K."/>
            <person name="Wedrychowicz H."/>
        </authorList>
    </citation>
    <scope>NUCLEOTIDE SEQUENCE [LARGE SCALE GENOMIC DNA]</scope>
    <source>
        <strain evidence="3 4">DSM 27063</strain>
    </source>
</reference>
<feature type="transmembrane region" description="Helical" evidence="1">
    <location>
        <begin position="135"/>
        <end position="156"/>
    </location>
</feature>
<protein>
    <submittedName>
        <fullName evidence="3">Membrane protease YdiL, CAAX protease family</fullName>
    </submittedName>
</protein>
<dbReference type="GO" id="GO:0080120">
    <property type="term" value="P:CAAX-box protein maturation"/>
    <property type="evidence" value="ECO:0007669"/>
    <property type="project" value="UniProtKB-ARBA"/>
</dbReference>
<dbReference type="EMBL" id="FQZE01000020">
    <property type="protein sequence ID" value="SHJ45562.1"/>
    <property type="molecule type" value="Genomic_DNA"/>
</dbReference>
<dbReference type="STRING" id="1168035.SAMN05444280_12010"/>
<evidence type="ECO:0000259" key="2">
    <source>
        <dbReference type="Pfam" id="PF02517"/>
    </source>
</evidence>
<dbReference type="GO" id="GO:0006508">
    <property type="term" value="P:proteolysis"/>
    <property type="evidence" value="ECO:0007669"/>
    <property type="project" value="UniProtKB-KW"/>
</dbReference>
<feature type="transmembrane region" description="Helical" evidence="1">
    <location>
        <begin position="21"/>
        <end position="45"/>
    </location>
</feature>
<evidence type="ECO:0000313" key="3">
    <source>
        <dbReference type="EMBL" id="SHJ45562.1"/>
    </source>
</evidence>
<dbReference type="PANTHER" id="PTHR36435">
    <property type="entry name" value="SLR1288 PROTEIN"/>
    <property type="match status" value="1"/>
</dbReference>
<name>A0A1M6JG69_9BACT</name>
<feature type="transmembrane region" description="Helical" evidence="1">
    <location>
        <begin position="241"/>
        <end position="259"/>
    </location>
</feature>
<feature type="transmembrane region" description="Helical" evidence="1">
    <location>
        <begin position="212"/>
        <end position="229"/>
    </location>
</feature>
<feature type="transmembrane region" description="Helical" evidence="1">
    <location>
        <begin position="51"/>
        <end position="72"/>
    </location>
</feature>
<dbReference type="AlphaFoldDB" id="A0A1M6JG69"/>
<evidence type="ECO:0000256" key="1">
    <source>
        <dbReference type="SAM" id="Phobius"/>
    </source>
</evidence>
<dbReference type="InterPro" id="IPR052710">
    <property type="entry name" value="CAAX_protease"/>
</dbReference>
<keyword evidence="1" id="KW-0472">Membrane</keyword>
<organism evidence="3 4">
    <name type="scientific">Tangfeifania diversioriginum</name>
    <dbReference type="NCBI Taxonomy" id="1168035"/>
    <lineage>
        <taxon>Bacteria</taxon>
        <taxon>Pseudomonadati</taxon>
        <taxon>Bacteroidota</taxon>
        <taxon>Bacteroidia</taxon>
        <taxon>Marinilabiliales</taxon>
        <taxon>Prolixibacteraceae</taxon>
        <taxon>Tangfeifania</taxon>
    </lineage>
</organism>
<sequence>MTFKNIPKIKNEKTRSIVNALFLITCCYLIQVVFTISALVFSHYVLNDDFINLYAFIFVAYLMEIPVIIYFLKKWNLNLMQEIKPISFGVSLILLLTSLVIFLFNPVISEPVAYFENLMMGKIMVFIPRKIEVDYLFILTFFSYVIVAPIIEEIVYRGIVFNYLKRTFNLMPAIIISSVLFALFHFDFSGEGVIKLISGFAFCIAYHKTKSIAAPILFHIFINLISQLTTEQVIEASAVNISRYIPLVIFGIFFTFFLIKEMVKKVETPENTFEDEKE</sequence>